<dbReference type="InterPro" id="IPR002938">
    <property type="entry name" value="FAD-bd"/>
</dbReference>
<dbReference type="InterPro" id="IPR036188">
    <property type="entry name" value="FAD/NAD-bd_sf"/>
</dbReference>
<evidence type="ECO:0000256" key="1">
    <source>
        <dbReference type="ARBA" id="ARBA00001974"/>
    </source>
</evidence>
<dbReference type="NCBIfam" id="TIGR01988">
    <property type="entry name" value="Ubi-OHases"/>
    <property type="match status" value="1"/>
</dbReference>
<dbReference type="Pfam" id="PF01494">
    <property type="entry name" value="FAD_binding_3"/>
    <property type="match status" value="1"/>
</dbReference>
<name>A0A1G6S3T2_9GAMM</name>
<reference evidence="9 10" key="1">
    <citation type="submission" date="2016-10" db="EMBL/GenBank/DDBJ databases">
        <authorList>
            <person name="de Groot N.N."/>
        </authorList>
    </citation>
    <scope>NUCLEOTIDE SEQUENCE [LARGE SCALE GENOMIC DNA]</scope>
    <source>
        <strain evidence="9 10">DSM 16957</strain>
    </source>
</reference>
<dbReference type="AlphaFoldDB" id="A0A1G6S3T2"/>
<dbReference type="GO" id="GO:0008681">
    <property type="term" value="F:2-octaprenyl-6-methoxyphenol hydroxylase activity"/>
    <property type="evidence" value="ECO:0007669"/>
    <property type="project" value="TreeGrafter"/>
</dbReference>
<dbReference type="RefSeq" id="WP_091237891.1">
    <property type="nucleotide sequence ID" value="NZ_FNAG01000001.1"/>
</dbReference>
<keyword evidence="5" id="KW-0274">FAD</keyword>
<gene>
    <name evidence="9" type="ORF">SAMN04488509_101251</name>
</gene>
<dbReference type="Gene3D" id="3.50.50.60">
    <property type="entry name" value="FAD/NAD(P)-binding domain"/>
    <property type="match status" value="2"/>
</dbReference>
<keyword evidence="7" id="KW-0503">Monooxygenase</keyword>
<dbReference type="OrthoDB" id="9769565at2"/>
<accession>A0A1G6S3T2</accession>
<evidence type="ECO:0000256" key="4">
    <source>
        <dbReference type="ARBA" id="ARBA00022630"/>
    </source>
</evidence>
<comment type="pathway">
    <text evidence="2">Cofactor biosynthesis; ubiquinone biosynthesis.</text>
</comment>
<dbReference type="SUPFAM" id="SSF51905">
    <property type="entry name" value="FAD/NAD(P)-binding domain"/>
    <property type="match status" value="1"/>
</dbReference>
<dbReference type="GO" id="GO:0006744">
    <property type="term" value="P:ubiquinone biosynthetic process"/>
    <property type="evidence" value="ECO:0007669"/>
    <property type="project" value="UniProtKB-UniPathway"/>
</dbReference>
<dbReference type="UniPathway" id="UPA00232"/>
<evidence type="ECO:0000256" key="5">
    <source>
        <dbReference type="ARBA" id="ARBA00022827"/>
    </source>
</evidence>
<evidence type="ECO:0000256" key="3">
    <source>
        <dbReference type="ARBA" id="ARBA00005349"/>
    </source>
</evidence>
<dbReference type="PANTHER" id="PTHR43876:SF8">
    <property type="entry name" value="2-OCTAPRENYL-6-METHOXYPHENOL HYDROXYLASE"/>
    <property type="match status" value="1"/>
</dbReference>
<evidence type="ECO:0000259" key="8">
    <source>
        <dbReference type="Pfam" id="PF01494"/>
    </source>
</evidence>
<feature type="domain" description="FAD-binding" evidence="8">
    <location>
        <begin position="16"/>
        <end position="350"/>
    </location>
</feature>
<sequence>MHTPPDSAASAAPPLDVLIVGGGLVGSSLACALDRSALRVALVEASAAQREQPPSFDERNLALNRLSLDALDALGVLAHLHSPPVPICGVHVSSAGDFGRVRLDAAAHGVDAFGGVVVARELGQALQRRLAECRGLLHRAPARVLQARRVDGHMQVELDSGERLSTRLLVIAEGTDSALRESLGLGSTHSDYGQTLFVSVVEADRPHGGIAYERFTAEGPVAMLPLAGTRLGSVLTVPSAQADAVQALDEAGYLTLLQQRFGWKLGRLRRVGRRSAYAMRLVTANALHGPRCVVVGNAAQTLHPIGAQGFNLGLRDALTLAGLLLDGSESDAGSPARLDEYTRRRASDRAGTIDFSDGLARLFAHTAAPVRWLRGLGLAACDHFSDLARPLVRGAMGAEPSALAALDQLRRRA</sequence>
<comment type="cofactor">
    <cofactor evidence="1">
        <name>FAD</name>
        <dbReference type="ChEBI" id="CHEBI:57692"/>
    </cofactor>
</comment>
<dbReference type="NCBIfam" id="NF004356">
    <property type="entry name" value="PRK05732.1"/>
    <property type="match status" value="1"/>
</dbReference>
<dbReference type="PANTHER" id="PTHR43876">
    <property type="entry name" value="UBIQUINONE BIOSYNTHESIS MONOOXYGENASE COQ6, MITOCHONDRIAL"/>
    <property type="match status" value="1"/>
</dbReference>
<dbReference type="GO" id="GO:0071949">
    <property type="term" value="F:FAD binding"/>
    <property type="evidence" value="ECO:0007669"/>
    <property type="project" value="InterPro"/>
</dbReference>
<organism evidence="9 10">
    <name type="scientific">Aquimonas voraii</name>
    <dbReference type="NCBI Taxonomy" id="265719"/>
    <lineage>
        <taxon>Bacteria</taxon>
        <taxon>Pseudomonadati</taxon>
        <taxon>Pseudomonadota</taxon>
        <taxon>Gammaproteobacteria</taxon>
        <taxon>Lysobacterales</taxon>
        <taxon>Lysobacteraceae</taxon>
        <taxon>Aquimonas</taxon>
    </lineage>
</organism>
<dbReference type="InterPro" id="IPR051205">
    <property type="entry name" value="UbiH/COQ6_monooxygenase"/>
</dbReference>
<proteinExistence type="inferred from homology"/>
<keyword evidence="6" id="KW-0560">Oxidoreductase</keyword>
<protein>
    <submittedName>
        <fullName evidence="9">2-octaprenyl-6-methoxyphenol hydroxylase</fullName>
    </submittedName>
</protein>
<dbReference type="STRING" id="265719.SAMN04488509_101251"/>
<evidence type="ECO:0000256" key="2">
    <source>
        <dbReference type="ARBA" id="ARBA00004749"/>
    </source>
</evidence>
<dbReference type="EMBL" id="FNAG01000001">
    <property type="protein sequence ID" value="SDD10797.1"/>
    <property type="molecule type" value="Genomic_DNA"/>
</dbReference>
<keyword evidence="10" id="KW-1185">Reference proteome</keyword>
<evidence type="ECO:0000313" key="10">
    <source>
        <dbReference type="Proteomes" id="UP000199603"/>
    </source>
</evidence>
<dbReference type="PRINTS" id="PR00420">
    <property type="entry name" value="RNGMNOXGNASE"/>
</dbReference>
<dbReference type="InterPro" id="IPR010971">
    <property type="entry name" value="UbiH/COQ6"/>
</dbReference>
<evidence type="ECO:0000256" key="7">
    <source>
        <dbReference type="ARBA" id="ARBA00023033"/>
    </source>
</evidence>
<comment type="similarity">
    <text evidence="3">Belongs to the UbiH/COQ6 family.</text>
</comment>
<evidence type="ECO:0000256" key="6">
    <source>
        <dbReference type="ARBA" id="ARBA00023002"/>
    </source>
</evidence>
<dbReference type="Proteomes" id="UP000199603">
    <property type="component" value="Unassembled WGS sequence"/>
</dbReference>
<keyword evidence="4" id="KW-0285">Flavoprotein</keyword>
<evidence type="ECO:0000313" key="9">
    <source>
        <dbReference type="EMBL" id="SDD10797.1"/>
    </source>
</evidence>